<evidence type="ECO:0000313" key="2">
    <source>
        <dbReference type="Proteomes" id="UP001165083"/>
    </source>
</evidence>
<sequence>MLKCTINTEAERPEQLGTIVAGDLVEAMEPLPPTSARGLDQQQQQRRLQHFLDRGRVPPPERRPERVTNDVNDILGARPLLKNHVYVNRPHFYDAHDIKGSTSMELHPKNWRVGSDDRFKQLPIEGTTSQPAGFRTDRVVNPLEPRYKLPSFTKAPPVRFNPLCYCNFAWLLTSWNAFADRTKVSA</sequence>
<evidence type="ECO:0000313" key="1">
    <source>
        <dbReference type="EMBL" id="GMF09542.1"/>
    </source>
</evidence>
<comment type="caution">
    <text evidence="1">The sequence shown here is derived from an EMBL/GenBank/DDBJ whole genome shotgun (WGS) entry which is preliminary data.</text>
</comment>
<dbReference type="PANTHER" id="PTHR38130:SF1">
    <property type="entry name" value="EF-HAND DOMAIN-CONTAINING PROTEIN"/>
    <property type="match status" value="1"/>
</dbReference>
<protein>
    <submittedName>
        <fullName evidence="1">Unnamed protein product</fullName>
    </submittedName>
</protein>
<dbReference type="EMBL" id="BSXW01000012">
    <property type="protein sequence ID" value="GMF09542.1"/>
    <property type="molecule type" value="Genomic_DNA"/>
</dbReference>
<dbReference type="OrthoDB" id="10248735at2759"/>
<dbReference type="Proteomes" id="UP001165083">
    <property type="component" value="Unassembled WGS sequence"/>
</dbReference>
<dbReference type="PANTHER" id="PTHR38130">
    <property type="entry name" value="EF-HAND DOMAIN-CONTAINING PROTEIN"/>
    <property type="match status" value="1"/>
</dbReference>
<accession>A0A9W6TBF7</accession>
<organism evidence="1 2">
    <name type="scientific">Phytophthora lilii</name>
    <dbReference type="NCBI Taxonomy" id="2077276"/>
    <lineage>
        <taxon>Eukaryota</taxon>
        <taxon>Sar</taxon>
        <taxon>Stramenopiles</taxon>
        <taxon>Oomycota</taxon>
        <taxon>Peronosporomycetes</taxon>
        <taxon>Peronosporales</taxon>
        <taxon>Peronosporaceae</taxon>
        <taxon>Phytophthora</taxon>
    </lineage>
</organism>
<name>A0A9W6TBF7_9STRA</name>
<reference evidence="1" key="1">
    <citation type="submission" date="2023-04" db="EMBL/GenBank/DDBJ databases">
        <title>Phytophthora lilii NBRC 32176.</title>
        <authorList>
            <person name="Ichikawa N."/>
            <person name="Sato H."/>
            <person name="Tonouchi N."/>
        </authorList>
    </citation>
    <scope>NUCLEOTIDE SEQUENCE</scope>
    <source>
        <strain evidence="1">NBRC 32176</strain>
    </source>
</reference>
<dbReference type="AlphaFoldDB" id="A0A9W6TBF7"/>
<proteinExistence type="predicted"/>
<gene>
    <name evidence="1" type="ORF">Plil01_000043600</name>
</gene>
<keyword evidence="2" id="KW-1185">Reference proteome</keyword>